<dbReference type="EMBL" id="BJMM01000010">
    <property type="protein sequence ID" value="GEB49972.1"/>
    <property type="molecule type" value="Genomic_DNA"/>
</dbReference>
<feature type="compositionally biased region" description="Low complexity" evidence="1">
    <location>
        <begin position="46"/>
        <end position="62"/>
    </location>
</feature>
<protein>
    <submittedName>
        <fullName evidence="2">Uncharacterized protein</fullName>
    </submittedName>
</protein>
<dbReference type="Proteomes" id="UP000319210">
    <property type="component" value="Unassembled WGS sequence"/>
</dbReference>
<keyword evidence="3" id="KW-1185">Reference proteome</keyword>
<accession>A0A4Y3QXM6</accession>
<dbReference type="AlphaFoldDB" id="A0A4Y3QXM6"/>
<reference evidence="2 3" key="1">
    <citation type="submission" date="2019-06" db="EMBL/GenBank/DDBJ databases">
        <title>Whole genome shotgun sequence of Streptomyces cacaoi subsp. cacaoi NBRC 12748.</title>
        <authorList>
            <person name="Hosoyama A."/>
            <person name="Uohara A."/>
            <person name="Ohji S."/>
            <person name="Ichikawa N."/>
        </authorList>
    </citation>
    <scope>NUCLEOTIDE SEQUENCE [LARGE SCALE GENOMIC DNA]</scope>
    <source>
        <strain evidence="2 3">NBRC 12748</strain>
    </source>
</reference>
<evidence type="ECO:0000256" key="1">
    <source>
        <dbReference type="SAM" id="MobiDB-lite"/>
    </source>
</evidence>
<comment type="caution">
    <text evidence="2">The sequence shown here is derived from an EMBL/GenBank/DDBJ whole genome shotgun (WGS) entry which is preliminary data.</text>
</comment>
<evidence type="ECO:0000313" key="3">
    <source>
        <dbReference type="Proteomes" id="UP000319210"/>
    </source>
</evidence>
<feature type="region of interest" description="Disordered" evidence="1">
    <location>
        <begin position="1"/>
        <end position="89"/>
    </location>
</feature>
<sequence>MTGAPGRSDRVRPGAPDGPGEGHRGANRVTPPPGRATICVVRARARPAPARRAGPAGRPGAGIFPSPDALSRYGAQAAAGGPCPSSLLH</sequence>
<evidence type="ECO:0000313" key="2">
    <source>
        <dbReference type="EMBL" id="GEB49972.1"/>
    </source>
</evidence>
<name>A0A4Y3QXM6_STRCI</name>
<proteinExistence type="predicted"/>
<organism evidence="2 3">
    <name type="scientific">Streptomyces cacaoi</name>
    <dbReference type="NCBI Taxonomy" id="1898"/>
    <lineage>
        <taxon>Bacteria</taxon>
        <taxon>Bacillati</taxon>
        <taxon>Actinomycetota</taxon>
        <taxon>Actinomycetes</taxon>
        <taxon>Kitasatosporales</taxon>
        <taxon>Streptomycetaceae</taxon>
        <taxon>Streptomyces</taxon>
    </lineage>
</organism>
<gene>
    <name evidence="2" type="ORF">SCA03_25230</name>
</gene>